<keyword evidence="13 15" id="KW-0472">Membrane</keyword>
<protein>
    <submittedName>
        <fullName evidence="17">Cytochrome P450 4C1-like</fullName>
    </submittedName>
</protein>
<evidence type="ECO:0000313" key="17">
    <source>
        <dbReference type="RefSeq" id="XP_017779578.1"/>
    </source>
</evidence>
<dbReference type="InterPro" id="IPR017972">
    <property type="entry name" value="Cyt_P450_CS"/>
</dbReference>
<keyword evidence="6 14" id="KW-0349">Heme</keyword>
<organism evidence="16 17">
    <name type="scientific">Nicrophorus vespilloides</name>
    <name type="common">Boreal carrion beetle</name>
    <dbReference type="NCBI Taxonomy" id="110193"/>
    <lineage>
        <taxon>Eukaryota</taxon>
        <taxon>Metazoa</taxon>
        <taxon>Ecdysozoa</taxon>
        <taxon>Arthropoda</taxon>
        <taxon>Hexapoda</taxon>
        <taxon>Insecta</taxon>
        <taxon>Pterygota</taxon>
        <taxon>Neoptera</taxon>
        <taxon>Endopterygota</taxon>
        <taxon>Coleoptera</taxon>
        <taxon>Polyphaga</taxon>
        <taxon>Staphyliniformia</taxon>
        <taxon>Silphidae</taxon>
        <taxon>Nicrophorinae</taxon>
        <taxon>Nicrophorus</taxon>
    </lineage>
</organism>
<evidence type="ECO:0000256" key="2">
    <source>
        <dbReference type="ARBA" id="ARBA00003690"/>
    </source>
</evidence>
<dbReference type="RefSeq" id="XP_017779578.1">
    <property type="nucleotide sequence ID" value="XM_017924089.1"/>
</dbReference>
<dbReference type="PANTHER" id="PTHR24291:SF189">
    <property type="entry name" value="CYTOCHROME P450 4C3-RELATED"/>
    <property type="match status" value="1"/>
</dbReference>
<dbReference type="InterPro" id="IPR002401">
    <property type="entry name" value="Cyt_P450_E_grp-I"/>
</dbReference>
<keyword evidence="10 14" id="KW-0560">Oxidoreductase</keyword>
<proteinExistence type="inferred from homology"/>
<dbReference type="Gene3D" id="1.10.630.10">
    <property type="entry name" value="Cytochrome P450"/>
    <property type="match status" value="1"/>
</dbReference>
<keyword evidence="15" id="KW-1133">Transmembrane helix</keyword>
<evidence type="ECO:0000256" key="14">
    <source>
        <dbReference type="RuleBase" id="RU000461"/>
    </source>
</evidence>
<keyword evidence="9" id="KW-0492">Microsome</keyword>
<feature type="transmembrane region" description="Helical" evidence="15">
    <location>
        <begin position="6"/>
        <end position="23"/>
    </location>
</feature>
<keyword evidence="7 14" id="KW-0479">Metal-binding</keyword>
<dbReference type="GeneID" id="108564890"/>
<keyword evidence="15" id="KW-0812">Transmembrane</keyword>
<dbReference type="PRINTS" id="PR00463">
    <property type="entry name" value="EP450I"/>
</dbReference>
<name>A0ABM1MYC8_NICVS</name>
<comment type="similarity">
    <text evidence="5 14">Belongs to the cytochrome P450 family.</text>
</comment>
<dbReference type="InterPro" id="IPR036396">
    <property type="entry name" value="Cyt_P450_sf"/>
</dbReference>
<evidence type="ECO:0000256" key="5">
    <source>
        <dbReference type="ARBA" id="ARBA00010617"/>
    </source>
</evidence>
<evidence type="ECO:0000256" key="1">
    <source>
        <dbReference type="ARBA" id="ARBA00001971"/>
    </source>
</evidence>
<keyword evidence="8" id="KW-0256">Endoplasmic reticulum</keyword>
<reference evidence="17" key="1">
    <citation type="submission" date="2025-08" db="UniProtKB">
        <authorList>
            <consortium name="RefSeq"/>
        </authorList>
    </citation>
    <scope>IDENTIFICATION</scope>
    <source>
        <tissue evidence="17">Whole Larva</tissue>
    </source>
</reference>
<comment type="function">
    <text evidence="2">May be involved in the metabolism of insect hormones and in the breakdown of synthetic insecticides.</text>
</comment>
<evidence type="ECO:0000256" key="12">
    <source>
        <dbReference type="ARBA" id="ARBA00023033"/>
    </source>
</evidence>
<gene>
    <name evidence="17" type="primary">LOC108564890</name>
</gene>
<evidence type="ECO:0000256" key="4">
    <source>
        <dbReference type="ARBA" id="ARBA00004406"/>
    </source>
</evidence>
<keyword evidence="11 14" id="KW-0408">Iron</keyword>
<evidence type="ECO:0000256" key="7">
    <source>
        <dbReference type="ARBA" id="ARBA00022723"/>
    </source>
</evidence>
<sequence length="492" mass="57733">MYEWYAFFLLSILPLTMLVQFFWSRRKLHECARQFDGPPALPIIGNALSFNCHHMKIFQRVRKILNRWPQPPRLWLGPRLILFFTNIKHVERIMSSTKLAHKSDLYYKTFSDYTGNGLIVSSGAKWKEDRKRIQPMFSLKYSFCKIEMIHRYVDVLVSNLENLVDGDLHDIYPIFHTCCFDINAEIVYGLQLDSQRGNNMDISHAIEKAYQLVYERMVKPWLLFSPIYHFSRNKVERDRVKKIMWDFGTKAVAASDERLKNLQHDNYHEQMPIVDQMNQSIVNDGMVTSRDDMIYQLMTLFTAAEDTMSITSSILVVCFGMYQEHQEMALKEIHDILGPEPRDVTEDELRDFKYMDMCIKEAVRLATIAPFIIRKCIEEMQIGEYTIVPGSEICIPIFDIHRDPEHWENPEHFHPDHFLEENVKKRNPYAYLAFSAGPRSCIGKHIALVALKTIMIRLLTKFKFSAPGKMPDLKFHADISVRLRDGYNVKIT</sequence>
<keyword evidence="12 14" id="KW-0503">Monooxygenase</keyword>
<evidence type="ECO:0000256" key="8">
    <source>
        <dbReference type="ARBA" id="ARBA00022824"/>
    </source>
</evidence>
<evidence type="ECO:0000256" key="10">
    <source>
        <dbReference type="ARBA" id="ARBA00023002"/>
    </source>
</evidence>
<evidence type="ECO:0000256" key="13">
    <source>
        <dbReference type="ARBA" id="ARBA00023136"/>
    </source>
</evidence>
<feature type="non-terminal residue" evidence="17">
    <location>
        <position position="492"/>
    </location>
</feature>
<dbReference type="InterPro" id="IPR001128">
    <property type="entry name" value="Cyt_P450"/>
</dbReference>
<evidence type="ECO:0000313" key="16">
    <source>
        <dbReference type="Proteomes" id="UP000695000"/>
    </source>
</evidence>
<evidence type="ECO:0000256" key="9">
    <source>
        <dbReference type="ARBA" id="ARBA00022848"/>
    </source>
</evidence>
<comment type="cofactor">
    <cofactor evidence="1">
        <name>heme</name>
        <dbReference type="ChEBI" id="CHEBI:30413"/>
    </cofactor>
</comment>
<evidence type="ECO:0000256" key="3">
    <source>
        <dbReference type="ARBA" id="ARBA00004174"/>
    </source>
</evidence>
<evidence type="ECO:0000256" key="6">
    <source>
        <dbReference type="ARBA" id="ARBA00022617"/>
    </source>
</evidence>
<accession>A0ABM1MYC8</accession>
<evidence type="ECO:0000256" key="11">
    <source>
        <dbReference type="ARBA" id="ARBA00023004"/>
    </source>
</evidence>
<dbReference type="Pfam" id="PF00067">
    <property type="entry name" value="p450"/>
    <property type="match status" value="1"/>
</dbReference>
<dbReference type="PROSITE" id="PS00086">
    <property type="entry name" value="CYTOCHROME_P450"/>
    <property type="match status" value="1"/>
</dbReference>
<dbReference type="Proteomes" id="UP000695000">
    <property type="component" value="Unplaced"/>
</dbReference>
<evidence type="ECO:0000256" key="15">
    <source>
        <dbReference type="SAM" id="Phobius"/>
    </source>
</evidence>
<keyword evidence="16" id="KW-1185">Reference proteome</keyword>
<dbReference type="SUPFAM" id="SSF48264">
    <property type="entry name" value="Cytochrome P450"/>
    <property type="match status" value="1"/>
</dbReference>
<dbReference type="PANTHER" id="PTHR24291">
    <property type="entry name" value="CYTOCHROME P450 FAMILY 4"/>
    <property type="match status" value="1"/>
</dbReference>
<comment type="subcellular location">
    <subcellularLocation>
        <location evidence="4">Endoplasmic reticulum membrane</location>
        <topology evidence="4">Peripheral membrane protein</topology>
    </subcellularLocation>
    <subcellularLocation>
        <location evidence="3">Microsome membrane</location>
        <topology evidence="3">Peripheral membrane protein</topology>
    </subcellularLocation>
</comment>
<dbReference type="InterPro" id="IPR050196">
    <property type="entry name" value="Cytochrome_P450_Monoox"/>
</dbReference>